<evidence type="ECO:0000256" key="4">
    <source>
        <dbReference type="ARBA" id="ARBA00022679"/>
    </source>
</evidence>
<dbReference type="Pfam" id="PF02518">
    <property type="entry name" value="HATPase_c"/>
    <property type="match status" value="1"/>
</dbReference>
<dbReference type="GO" id="GO:0000160">
    <property type="term" value="P:phosphorelay signal transduction system"/>
    <property type="evidence" value="ECO:0007669"/>
    <property type="project" value="TreeGrafter"/>
</dbReference>
<keyword evidence="4" id="KW-0808">Transferase</keyword>
<dbReference type="InterPro" id="IPR050428">
    <property type="entry name" value="TCS_sensor_his_kinase"/>
</dbReference>
<dbReference type="SMART" id="SM00387">
    <property type="entry name" value="HATPase_c"/>
    <property type="match status" value="1"/>
</dbReference>
<organism evidence="9 10">
    <name type="scientific">Haloactinospora alba</name>
    <dbReference type="NCBI Taxonomy" id="405555"/>
    <lineage>
        <taxon>Bacteria</taxon>
        <taxon>Bacillati</taxon>
        <taxon>Actinomycetota</taxon>
        <taxon>Actinomycetes</taxon>
        <taxon>Streptosporangiales</taxon>
        <taxon>Nocardiopsidaceae</taxon>
        <taxon>Haloactinospora</taxon>
    </lineage>
</organism>
<feature type="region of interest" description="Disordered" evidence="6">
    <location>
        <begin position="379"/>
        <end position="490"/>
    </location>
</feature>
<evidence type="ECO:0000256" key="5">
    <source>
        <dbReference type="ARBA" id="ARBA00022777"/>
    </source>
</evidence>
<evidence type="ECO:0000313" key="10">
    <source>
        <dbReference type="Proteomes" id="UP000317422"/>
    </source>
</evidence>
<evidence type="ECO:0000256" key="3">
    <source>
        <dbReference type="ARBA" id="ARBA00022553"/>
    </source>
</evidence>
<dbReference type="PANTHER" id="PTHR45436">
    <property type="entry name" value="SENSOR HISTIDINE KINASE YKOH"/>
    <property type="match status" value="1"/>
</dbReference>
<evidence type="ECO:0000313" key="9">
    <source>
        <dbReference type="EMBL" id="TQN32085.1"/>
    </source>
</evidence>
<comment type="caution">
    <text evidence="9">The sequence shown here is derived from an EMBL/GenBank/DDBJ whole genome shotgun (WGS) entry which is preliminary data.</text>
</comment>
<evidence type="ECO:0000259" key="8">
    <source>
        <dbReference type="SMART" id="SM00387"/>
    </source>
</evidence>
<keyword evidence="7" id="KW-0812">Transmembrane</keyword>
<dbReference type="AlphaFoldDB" id="A0A543NJN5"/>
<dbReference type="EC" id="2.7.13.3" evidence="2"/>
<feature type="transmembrane region" description="Helical" evidence="7">
    <location>
        <begin position="49"/>
        <end position="72"/>
    </location>
</feature>
<dbReference type="Gene3D" id="3.30.565.10">
    <property type="entry name" value="Histidine kinase-like ATPase, C-terminal domain"/>
    <property type="match status" value="1"/>
</dbReference>
<comment type="catalytic activity">
    <reaction evidence="1">
        <text>ATP + protein L-histidine = ADP + protein N-phospho-L-histidine.</text>
        <dbReference type="EC" id="2.7.13.3"/>
    </reaction>
</comment>
<keyword evidence="3" id="KW-0597">Phosphoprotein</keyword>
<keyword evidence="5 9" id="KW-0418">Kinase</keyword>
<evidence type="ECO:0000256" key="6">
    <source>
        <dbReference type="SAM" id="MobiDB-lite"/>
    </source>
</evidence>
<dbReference type="InterPro" id="IPR036890">
    <property type="entry name" value="HATPase_C_sf"/>
</dbReference>
<evidence type="ECO:0000256" key="1">
    <source>
        <dbReference type="ARBA" id="ARBA00000085"/>
    </source>
</evidence>
<keyword evidence="7" id="KW-1133">Transmembrane helix</keyword>
<keyword evidence="7" id="KW-0472">Membrane</keyword>
<evidence type="ECO:0000256" key="7">
    <source>
        <dbReference type="SAM" id="Phobius"/>
    </source>
</evidence>
<dbReference type="OrthoDB" id="3845898at2"/>
<name>A0A543NJN5_9ACTN</name>
<proteinExistence type="predicted"/>
<evidence type="ECO:0000256" key="2">
    <source>
        <dbReference type="ARBA" id="ARBA00012438"/>
    </source>
</evidence>
<sequence length="490" mass="52574">MAPRLSERSHTRLPAAQQAAFVFVTVAVLAACALLWTVFAAPARTEPFVAVYGGTTGLLLSAALAAATYHAAAARAFREHGSWLDARVAALEAEIRAFEEEARYLADEVLPAIGERGAPETPAETRLSGTGRVSNEALAHLRDGMAREVRKAERRGSSAMSACASAAARVQAQVTTMLAQLRSLEDRYGDQPSVFGDLLELDHRAAQTGRLADSFALLSGGRSGRRWTRPVAMESILRGAVSRIWAYRRVRLNFTSTAAVAGHAAEGVMHALAEVMDNATSFSATNTEVHVFVEEVDHGVAIVVEDSGLGMRSRERQRAEQLVSESRALTTLPGTRLGLAVVGRIADKYGLTVNFRPSSRGGTGVVLLVPRRLITHPKPLVDELTTPSEPAAKEPRTVHGSADGGSRRVPEAPRTAPQEDGNRENETRQQQDGDLPKRRRGSTLASAPRPTSAPNAHVPRERTDPATRFAAFRQSGRTGPGAGNQEAEDR</sequence>
<reference evidence="9 10" key="1">
    <citation type="submission" date="2019-06" db="EMBL/GenBank/DDBJ databases">
        <title>Sequencing the genomes of 1000 actinobacteria strains.</title>
        <authorList>
            <person name="Klenk H.-P."/>
        </authorList>
    </citation>
    <scope>NUCLEOTIDE SEQUENCE [LARGE SCALE GENOMIC DNA]</scope>
    <source>
        <strain evidence="9 10">DSM 45015</strain>
    </source>
</reference>
<feature type="compositionally biased region" description="Basic and acidic residues" evidence="6">
    <location>
        <begin position="420"/>
        <end position="436"/>
    </location>
</feature>
<dbReference type="SUPFAM" id="SSF55874">
    <property type="entry name" value="ATPase domain of HSP90 chaperone/DNA topoisomerase II/histidine kinase"/>
    <property type="match status" value="1"/>
</dbReference>
<feature type="transmembrane region" description="Helical" evidence="7">
    <location>
        <begin position="20"/>
        <end position="43"/>
    </location>
</feature>
<accession>A0A543NJN5</accession>
<dbReference type="Proteomes" id="UP000317422">
    <property type="component" value="Unassembled WGS sequence"/>
</dbReference>
<dbReference type="RefSeq" id="WP_141923641.1">
    <property type="nucleotide sequence ID" value="NZ_VFQC01000001.1"/>
</dbReference>
<dbReference type="PANTHER" id="PTHR45436:SF5">
    <property type="entry name" value="SENSOR HISTIDINE KINASE TRCS"/>
    <property type="match status" value="1"/>
</dbReference>
<dbReference type="PROSITE" id="PS51257">
    <property type="entry name" value="PROKAR_LIPOPROTEIN"/>
    <property type="match status" value="1"/>
</dbReference>
<dbReference type="GO" id="GO:0005886">
    <property type="term" value="C:plasma membrane"/>
    <property type="evidence" value="ECO:0007669"/>
    <property type="project" value="TreeGrafter"/>
</dbReference>
<dbReference type="GO" id="GO:0004673">
    <property type="term" value="F:protein histidine kinase activity"/>
    <property type="evidence" value="ECO:0007669"/>
    <property type="project" value="UniProtKB-EC"/>
</dbReference>
<dbReference type="EMBL" id="VFQC01000001">
    <property type="protein sequence ID" value="TQN32085.1"/>
    <property type="molecule type" value="Genomic_DNA"/>
</dbReference>
<dbReference type="InterPro" id="IPR003594">
    <property type="entry name" value="HATPase_dom"/>
</dbReference>
<keyword evidence="10" id="KW-1185">Reference proteome</keyword>
<gene>
    <name evidence="9" type="ORF">FHX37_2012</name>
</gene>
<protein>
    <recommendedName>
        <fullName evidence="2">histidine kinase</fullName>
        <ecNumber evidence="2">2.7.13.3</ecNumber>
    </recommendedName>
</protein>
<feature type="domain" description="Histidine kinase/HSP90-like ATPase" evidence="8">
    <location>
        <begin position="263"/>
        <end position="373"/>
    </location>
</feature>